<dbReference type="InterPro" id="IPR016985">
    <property type="entry name" value="UCP031890_Tim44-rel"/>
</dbReference>
<dbReference type="PIRSF" id="PIRSF031890">
    <property type="entry name" value="UCP031890_transporter_Tim44"/>
    <property type="match status" value="1"/>
</dbReference>
<sequence>MGEGFQFIDIILLAMVAGFIALRLRSVLGRRTGDEPDADAQLRVGQTKQGHPVDGAGQPLESPYGETVVRLEADPEVRKAFRAMRRIDGDFDPDHFYQGAQAVYPMILDAFWQGNRDELRGLLSPSVYADFEAAITAREQADHKIEGQVIDLADVKIVKAELQEKTATITVEYEAEIVSVTKNAEDEIIEGNSADTVTVHDIWTFERDLGGDDPAWLLVSTSSA</sequence>
<evidence type="ECO:0000313" key="8">
    <source>
        <dbReference type="EMBL" id="GER02467.1"/>
    </source>
</evidence>
<name>A0A5A7N368_9PROT</name>
<keyword evidence="9" id="KW-1185">Reference proteome</keyword>
<comment type="caution">
    <text evidence="8">The sequence shown here is derived from an EMBL/GenBank/DDBJ whole genome shotgun (WGS) entry which is preliminary data.</text>
</comment>
<comment type="similarity">
    <text evidence="2">Belongs to the Tim44 family.</text>
</comment>
<feature type="transmembrane region" description="Helical" evidence="6">
    <location>
        <begin position="6"/>
        <end position="24"/>
    </location>
</feature>
<keyword evidence="3" id="KW-0809">Transit peptide</keyword>
<evidence type="ECO:0000259" key="7">
    <source>
        <dbReference type="SMART" id="SM00978"/>
    </source>
</evidence>
<dbReference type="Proteomes" id="UP000324996">
    <property type="component" value="Unassembled WGS sequence"/>
</dbReference>
<dbReference type="RefSeq" id="WP_042088221.1">
    <property type="nucleotide sequence ID" value="NZ_BKCN01000001.1"/>
</dbReference>
<dbReference type="InterPro" id="IPR007379">
    <property type="entry name" value="Tim44-like_dom"/>
</dbReference>
<evidence type="ECO:0000256" key="1">
    <source>
        <dbReference type="ARBA" id="ARBA00004370"/>
    </source>
</evidence>
<dbReference type="Gene3D" id="3.10.450.240">
    <property type="match status" value="1"/>
</dbReference>
<comment type="subcellular location">
    <subcellularLocation>
        <location evidence="1">Membrane</location>
    </subcellularLocation>
</comment>
<dbReference type="AlphaFoldDB" id="A0A5A7N368"/>
<reference evidence="8 9" key="1">
    <citation type="submission" date="2019-09" db="EMBL/GenBank/DDBJ databases">
        <title>NBRP : Genome information of microbial organism related human and environment.</title>
        <authorList>
            <person name="Hattori M."/>
            <person name="Oshima K."/>
            <person name="Inaba H."/>
            <person name="Suda W."/>
            <person name="Sakamoto M."/>
            <person name="Iino T."/>
            <person name="Kitahara M."/>
            <person name="Oshida Y."/>
            <person name="Iida T."/>
            <person name="Kudo T."/>
            <person name="Itoh T."/>
            <person name="Ohkuma M."/>
        </authorList>
    </citation>
    <scope>NUCLEOTIDE SEQUENCE [LARGE SCALE GENOMIC DNA]</scope>
    <source>
        <strain evidence="8 9">Q-1</strain>
    </source>
</reference>
<keyword evidence="4 6" id="KW-0472">Membrane</keyword>
<dbReference type="PANTHER" id="PTHR10721">
    <property type="entry name" value="MITOCHONDRIAL IMPORT INNER MEMBRANE TRANSLOCASE SUBUNIT TIM44"/>
    <property type="match status" value="1"/>
</dbReference>
<proteinExistence type="inferred from homology"/>
<gene>
    <name evidence="8" type="ORF">JCM17846_01490</name>
</gene>
<evidence type="ECO:0000313" key="9">
    <source>
        <dbReference type="Proteomes" id="UP000324996"/>
    </source>
</evidence>
<keyword evidence="6" id="KW-0812">Transmembrane</keyword>
<evidence type="ECO:0000256" key="2">
    <source>
        <dbReference type="ARBA" id="ARBA00009597"/>
    </source>
</evidence>
<evidence type="ECO:0000256" key="4">
    <source>
        <dbReference type="ARBA" id="ARBA00023136"/>
    </source>
</evidence>
<evidence type="ECO:0000256" key="3">
    <source>
        <dbReference type="ARBA" id="ARBA00022946"/>
    </source>
</evidence>
<dbReference type="InterPro" id="IPR032710">
    <property type="entry name" value="NTF2-like_dom_sf"/>
</dbReference>
<dbReference type="InterPro" id="IPR039544">
    <property type="entry name" value="Tim44-like"/>
</dbReference>
<evidence type="ECO:0000256" key="6">
    <source>
        <dbReference type="SAM" id="Phobius"/>
    </source>
</evidence>
<dbReference type="SUPFAM" id="SSF54427">
    <property type="entry name" value="NTF2-like"/>
    <property type="match status" value="1"/>
</dbReference>
<feature type="region of interest" description="Disordered" evidence="5">
    <location>
        <begin position="34"/>
        <end position="59"/>
    </location>
</feature>
<protein>
    <recommendedName>
        <fullName evidence="7">Tim44-like domain-containing protein</fullName>
    </recommendedName>
</protein>
<dbReference type="Pfam" id="PF04280">
    <property type="entry name" value="Tim44"/>
    <property type="match status" value="1"/>
</dbReference>
<keyword evidence="6" id="KW-1133">Transmembrane helix</keyword>
<dbReference type="GO" id="GO:0030150">
    <property type="term" value="P:protein import into mitochondrial matrix"/>
    <property type="evidence" value="ECO:0007669"/>
    <property type="project" value="TreeGrafter"/>
</dbReference>
<dbReference type="PANTHER" id="PTHR10721:SF1">
    <property type="entry name" value="MITOCHONDRIAL IMPORT INNER MEMBRANE TRANSLOCASE SUBUNIT TIM44"/>
    <property type="match status" value="1"/>
</dbReference>
<organism evidence="8 9">
    <name type="scientific">Iodidimonas nitroreducens</name>
    <dbReference type="NCBI Taxonomy" id="1236968"/>
    <lineage>
        <taxon>Bacteria</taxon>
        <taxon>Pseudomonadati</taxon>
        <taxon>Pseudomonadota</taxon>
        <taxon>Alphaproteobacteria</taxon>
        <taxon>Iodidimonadales</taxon>
        <taxon>Iodidimonadaceae</taxon>
        <taxon>Iodidimonas</taxon>
    </lineage>
</organism>
<dbReference type="SMART" id="SM00978">
    <property type="entry name" value="Tim44"/>
    <property type="match status" value="1"/>
</dbReference>
<evidence type="ECO:0000256" key="5">
    <source>
        <dbReference type="SAM" id="MobiDB-lite"/>
    </source>
</evidence>
<dbReference type="NCBIfam" id="NF033779">
    <property type="entry name" value="Tim44_TimA_adap"/>
    <property type="match status" value="1"/>
</dbReference>
<accession>A0A5A7N368</accession>
<dbReference type="EMBL" id="BKCN01000001">
    <property type="protein sequence ID" value="GER02467.1"/>
    <property type="molecule type" value="Genomic_DNA"/>
</dbReference>
<feature type="domain" description="Tim44-like" evidence="7">
    <location>
        <begin position="77"/>
        <end position="223"/>
    </location>
</feature>
<dbReference type="GO" id="GO:0051087">
    <property type="term" value="F:protein-folding chaperone binding"/>
    <property type="evidence" value="ECO:0007669"/>
    <property type="project" value="TreeGrafter"/>
</dbReference>
<dbReference type="GO" id="GO:0016020">
    <property type="term" value="C:membrane"/>
    <property type="evidence" value="ECO:0007669"/>
    <property type="project" value="UniProtKB-SubCell"/>
</dbReference>